<dbReference type="EMBL" id="JAAIFS010000001">
    <property type="protein sequence ID" value="NEV85421.1"/>
    <property type="molecule type" value="Genomic_DNA"/>
</dbReference>
<comment type="caution">
    <text evidence="2">The sequence shown here is derived from an EMBL/GenBank/DDBJ whole genome shotgun (WGS) entry which is preliminary data.</text>
</comment>
<accession>A0A6B3QGU7</accession>
<organism evidence="2">
    <name type="scientific">Streptomyces tendae</name>
    <dbReference type="NCBI Taxonomy" id="1932"/>
    <lineage>
        <taxon>Bacteria</taxon>
        <taxon>Bacillati</taxon>
        <taxon>Actinomycetota</taxon>
        <taxon>Actinomycetes</taxon>
        <taxon>Kitasatosporales</taxon>
        <taxon>Streptomycetaceae</taxon>
        <taxon>Streptomyces</taxon>
    </lineage>
</organism>
<protein>
    <submittedName>
        <fullName evidence="2">AIPR family protein</fullName>
    </submittedName>
</protein>
<name>A0A6B3QGU7_STRTE</name>
<evidence type="ECO:0000259" key="1">
    <source>
        <dbReference type="Pfam" id="PF10592"/>
    </source>
</evidence>
<dbReference type="InterPro" id="IPR018891">
    <property type="entry name" value="AIPR_C"/>
</dbReference>
<dbReference type="Pfam" id="PF10592">
    <property type="entry name" value="AIPR"/>
    <property type="match status" value="1"/>
</dbReference>
<feature type="domain" description="Abortive phage infection protein C-terminal" evidence="1">
    <location>
        <begin position="250"/>
        <end position="402"/>
    </location>
</feature>
<gene>
    <name evidence="2" type="ORF">GUR47_01780</name>
</gene>
<evidence type="ECO:0000313" key="2">
    <source>
        <dbReference type="EMBL" id="NEV85421.1"/>
    </source>
</evidence>
<sequence length="711" mass="79747">MSGTGRGPVRTTPLELHQIRTALTQAYRGLIDESDLQRNSEQERERAFLSRAVAATAIRRVTGWEPKACAEAVIDGSDDNGIDAVAVTDGAQVRLVQAKWSDKGTAGFHTDAARAFIDGLRLLEQRQFDAFNNKLQPFTALLDSAMGDTNLKITLIIAVVGSDPLSSHTTTILDRAVEDHHGHGPMLAYQLMGTGELLRQLREDRTPDPVNVTVRMPKWVQRDIPFPAYQGSVAARDIAAWYEDHGARLFSQNIRQSLGRTRINSGIEKTLKDEPENFWYFNNGITILCDRMEPYYPDRRRPDHPVELRLTHVSVVNGAQTVTSIHKAMQVTPDTVEDADVMVRVISLGDERTEYAARITETTNTQNDVSRRDFIALDETQALIREDFDLTLGKTYVYKRGEADPAPESGCSVVHAAVALACARRTPELTVRAKRDTDLLWERGDGGAYSRLFGEAPSAFRIWRCVQIQWEVGKALDVLRKRLRGRAQDTAQRGDLLITHLVFQLLDLADIDEPGYALDSVLESVPKLTESVLSWLIYRVDEEYGPTSFLTSTFTNETRCRELARIVAQDVGGRASVPQLADDYQPPAQQKRRRRRPNVVPTLVNAGILAEGTPLVYVPYNAPETRATKEWLAADERRSQARWQNDRTKPLIWSYDGKAYSASGLVTHIWELAGWEEAPVAVQGPARWVLDGKRNLWELAKEWLAAQEEEG</sequence>
<reference evidence="2" key="1">
    <citation type="journal article" date="2020" name="Microorganisms">
        <title>Isolation, Genomic and Metabolomic Characterization of Streptomyces tendae VITAKN with Quorum Sensing Inhibitory Activity from Southern India.</title>
        <authorList>
            <person name="Ishaque N.M."/>
            <person name="Burgsdorf I."/>
            <person name="Limlingan Malit J.J."/>
            <person name="Saha S."/>
            <person name="Teta R."/>
            <person name="Ewe D."/>
            <person name="Kannabiran K."/>
            <person name="Hrouzek P."/>
            <person name="Steindler L."/>
            <person name="Costantino V."/>
            <person name="Saurav K."/>
        </authorList>
    </citation>
    <scope>NUCLEOTIDE SEQUENCE</scope>
    <source>
        <strain evidence="2">VITAKN</strain>
    </source>
</reference>
<proteinExistence type="predicted"/>
<dbReference type="AlphaFoldDB" id="A0A6B3QGU7"/>